<comment type="caution">
    <text evidence="3">The sequence shown here is derived from an EMBL/GenBank/DDBJ whole genome shotgun (WGS) entry which is preliminary data.</text>
</comment>
<evidence type="ECO:0000313" key="3">
    <source>
        <dbReference type="EMBL" id="RMB59128.1"/>
    </source>
</evidence>
<proteinExistence type="predicted"/>
<keyword evidence="2" id="KW-0732">Signal</keyword>
<dbReference type="OrthoDB" id="1452960at2"/>
<dbReference type="Proteomes" id="UP000281985">
    <property type="component" value="Unassembled WGS sequence"/>
</dbReference>
<dbReference type="PROSITE" id="PS51257">
    <property type="entry name" value="PROKAR_LIPOPROTEIN"/>
    <property type="match status" value="1"/>
</dbReference>
<gene>
    <name evidence="3" type="ORF">EAX61_08690</name>
</gene>
<protein>
    <recommendedName>
        <fullName evidence="5">Lipoprotein</fullName>
    </recommendedName>
</protein>
<feature type="region of interest" description="Disordered" evidence="1">
    <location>
        <begin position="144"/>
        <end position="181"/>
    </location>
</feature>
<feature type="chain" id="PRO_5018097293" description="Lipoprotein" evidence="2">
    <location>
        <begin position="20"/>
        <end position="181"/>
    </location>
</feature>
<feature type="compositionally biased region" description="Basic and acidic residues" evidence="1">
    <location>
        <begin position="160"/>
        <end position="181"/>
    </location>
</feature>
<dbReference type="RefSeq" id="WP_121917296.1">
    <property type="nucleotide sequence ID" value="NZ_REFV01000007.1"/>
</dbReference>
<evidence type="ECO:0000256" key="2">
    <source>
        <dbReference type="SAM" id="SignalP"/>
    </source>
</evidence>
<name>A0A3M0G3M5_9FLAO</name>
<evidence type="ECO:0000313" key="4">
    <source>
        <dbReference type="Proteomes" id="UP000281985"/>
    </source>
</evidence>
<organism evidence="3 4">
    <name type="scientific">Dokdonia sinensis</name>
    <dbReference type="NCBI Taxonomy" id="2479847"/>
    <lineage>
        <taxon>Bacteria</taxon>
        <taxon>Pseudomonadati</taxon>
        <taxon>Bacteroidota</taxon>
        <taxon>Flavobacteriia</taxon>
        <taxon>Flavobacteriales</taxon>
        <taxon>Flavobacteriaceae</taxon>
        <taxon>Dokdonia</taxon>
    </lineage>
</organism>
<feature type="signal peptide" evidence="2">
    <location>
        <begin position="1"/>
        <end position="19"/>
    </location>
</feature>
<sequence length="181" mass="20746">MKRLIIFLSTAILAVSCQAQEESSQDFAHRETQKDSVKPKGQWRVNREVDEHGNIVRYDSIYSWSSSGNNLAELQEINPDSLMAQMRERMRSSFGMMGGDPFAGFFEEDSEQGNPFMDDFFNNDPFESFPNMDAIRKRMEAMMQRHSEAPGFGRPWIPAEPEKAKEPAGGKTEKTTWKHTI</sequence>
<keyword evidence="4" id="KW-1185">Reference proteome</keyword>
<dbReference type="EMBL" id="REFV01000007">
    <property type="protein sequence ID" value="RMB59128.1"/>
    <property type="molecule type" value="Genomic_DNA"/>
</dbReference>
<dbReference type="AlphaFoldDB" id="A0A3M0G3M5"/>
<evidence type="ECO:0000256" key="1">
    <source>
        <dbReference type="SAM" id="MobiDB-lite"/>
    </source>
</evidence>
<accession>A0A3M0G3M5</accession>
<evidence type="ECO:0008006" key="5">
    <source>
        <dbReference type="Google" id="ProtNLM"/>
    </source>
</evidence>
<reference evidence="3 4" key="1">
    <citation type="submission" date="2018-10" db="EMBL/GenBank/DDBJ databases">
        <title>Dokdonia luteus sp. nov., isolated from sea water.</title>
        <authorList>
            <person name="Zhou L.Y."/>
            <person name="Du Z.J."/>
        </authorList>
    </citation>
    <scope>NUCLEOTIDE SEQUENCE [LARGE SCALE GENOMIC DNA]</scope>
    <source>
        <strain evidence="3 4">SH27</strain>
    </source>
</reference>